<protein>
    <recommendedName>
        <fullName evidence="1">Focadhesin C-terminal domain-containing protein</fullName>
    </recommendedName>
</protein>
<dbReference type="PANTHER" id="PTHR16212">
    <property type="entry name" value="FOCADHESIN FAMILY MEMBER"/>
    <property type="match status" value="1"/>
</dbReference>
<evidence type="ECO:0000259" key="1">
    <source>
        <dbReference type="Pfam" id="PF11229"/>
    </source>
</evidence>
<gene>
    <name evidence="2" type="primary">ORF29492</name>
</gene>
<dbReference type="EMBL" id="HACG01010320">
    <property type="protein sequence ID" value="CEK57185.1"/>
    <property type="molecule type" value="Transcribed_RNA"/>
</dbReference>
<reference evidence="2" key="1">
    <citation type="submission" date="2014-12" db="EMBL/GenBank/DDBJ databases">
        <title>Insight into the proteome of Arion vulgaris.</title>
        <authorList>
            <person name="Aradska J."/>
            <person name="Bulat T."/>
            <person name="Smidak R."/>
            <person name="Sarate P."/>
            <person name="Gangsoo J."/>
            <person name="Sialana F."/>
            <person name="Bilban M."/>
            <person name="Lubec G."/>
        </authorList>
    </citation>
    <scope>NUCLEOTIDE SEQUENCE</scope>
    <source>
        <tissue evidence="2">Skin</tissue>
    </source>
</reference>
<organism evidence="2">
    <name type="scientific">Arion vulgaris</name>
    <dbReference type="NCBI Taxonomy" id="1028688"/>
    <lineage>
        <taxon>Eukaryota</taxon>
        <taxon>Metazoa</taxon>
        <taxon>Spiralia</taxon>
        <taxon>Lophotrochozoa</taxon>
        <taxon>Mollusca</taxon>
        <taxon>Gastropoda</taxon>
        <taxon>Heterobranchia</taxon>
        <taxon>Euthyneura</taxon>
        <taxon>Panpulmonata</taxon>
        <taxon>Eupulmonata</taxon>
        <taxon>Stylommatophora</taxon>
        <taxon>Helicina</taxon>
        <taxon>Arionoidea</taxon>
        <taxon>Arionidae</taxon>
        <taxon>Arion</taxon>
    </lineage>
</organism>
<accession>A0A0B6YNW5</accession>
<sequence length="170" mass="18553">RGLGLALCGMCTEGKTESRVHITTTLDKLQTIWMSMPVNDPVYEPFCVTMTSIAGSLYANNTLSEETVLPIVDKLRQLHQENPQIAGICLGLGLLTFSLNKLGLRTVSQLRQELVHQWLQDVVKESTPPIERVSKLTGLLSMIGSEQTLIPVQGSSSMTGSDINVSEVIT</sequence>
<dbReference type="GO" id="GO:0060147">
    <property type="term" value="P:regulation of post-transcriptional gene silencing"/>
    <property type="evidence" value="ECO:0007669"/>
    <property type="project" value="InterPro"/>
</dbReference>
<dbReference type="PANTHER" id="PTHR16212:SF4">
    <property type="entry name" value="FOCADHESIN"/>
    <property type="match status" value="1"/>
</dbReference>
<evidence type="ECO:0000313" key="2">
    <source>
        <dbReference type="EMBL" id="CEK57185.1"/>
    </source>
</evidence>
<dbReference type="AlphaFoldDB" id="A0A0B6YNW5"/>
<name>A0A0B6YNW5_9EUPU</name>
<feature type="non-terminal residue" evidence="2">
    <location>
        <position position="170"/>
    </location>
</feature>
<feature type="domain" description="Focadhesin C-terminal" evidence="1">
    <location>
        <begin position="73"/>
        <end position="159"/>
    </location>
</feature>
<dbReference type="InterPro" id="IPR021392">
    <property type="entry name" value="Focadhesin_C"/>
</dbReference>
<dbReference type="Pfam" id="PF11229">
    <property type="entry name" value="Focadhesin"/>
    <property type="match status" value="1"/>
</dbReference>
<dbReference type="InterPro" id="IPR045163">
    <property type="entry name" value="Focadhesin/RST1"/>
</dbReference>
<proteinExistence type="predicted"/>
<feature type="non-terminal residue" evidence="2">
    <location>
        <position position="1"/>
    </location>
</feature>